<feature type="compositionally biased region" description="Basic residues" evidence="1">
    <location>
        <begin position="30"/>
        <end position="50"/>
    </location>
</feature>
<feature type="compositionally biased region" description="Polar residues" evidence="1">
    <location>
        <begin position="18"/>
        <end position="29"/>
    </location>
</feature>
<dbReference type="Proteomes" id="UP000749293">
    <property type="component" value="Unassembled WGS sequence"/>
</dbReference>
<feature type="domain" description="BHLH" evidence="2">
    <location>
        <begin position="55"/>
        <end position="109"/>
    </location>
</feature>
<sequence length="325" mass="35561">MAAQDNSIGNEWVEEGDTSTVQYDPSSTAHQRHRQQQSRHGGNGKKKRIRNWTANDRAAHRAFERSRREAFKERLANLAKLIPSLKDIDSNKLSKHVVLDESITLHGSQQNKLSVSLQQVDILLSERDEILTELNQWRIGAGLSLQQPRPLPDMPDDPQPALQQTAATAATCEGGPSLPLGGGLVDDREESPPSLDGKYHSGGEPPSFTVVDGLETMPTTASAAAPKPTAAADPTWDTLALSTVGPDGRGVSELDLRDCIAPANPFVDNSLEDFSLRSYELNDMPFDAEAMQMQMSSQLGIPDGMNGGRRQQQQGTRISWRSNYI</sequence>
<gene>
    <name evidence="3" type="ORF">GMORB2_5824</name>
</gene>
<feature type="region of interest" description="Disordered" evidence="1">
    <location>
        <begin position="146"/>
        <end position="208"/>
    </location>
</feature>
<accession>A0A9P4YYP7</accession>
<dbReference type="AlphaFoldDB" id="A0A9P4YYP7"/>
<evidence type="ECO:0000259" key="2">
    <source>
        <dbReference type="PROSITE" id="PS50888"/>
    </source>
</evidence>
<evidence type="ECO:0000256" key="1">
    <source>
        <dbReference type="SAM" id="MobiDB-lite"/>
    </source>
</evidence>
<dbReference type="GO" id="GO:0046983">
    <property type="term" value="F:protein dimerization activity"/>
    <property type="evidence" value="ECO:0007669"/>
    <property type="project" value="InterPro"/>
</dbReference>
<feature type="compositionally biased region" description="Low complexity" evidence="1">
    <location>
        <begin position="159"/>
        <end position="179"/>
    </location>
</feature>
<feature type="region of interest" description="Disordered" evidence="1">
    <location>
        <begin position="305"/>
        <end position="325"/>
    </location>
</feature>
<reference evidence="3" key="1">
    <citation type="submission" date="2020-03" db="EMBL/GenBank/DDBJ databases">
        <title>Site-based positive gene gene selection in Geosmithia morbida across the United States reveals a broad range of putative effectors and factors for local host and environmental adapation.</title>
        <authorList>
            <person name="Onufrak A."/>
            <person name="Murdoch R.W."/>
            <person name="Gazis R."/>
            <person name="Huff M."/>
            <person name="Staton M."/>
            <person name="Klingeman W."/>
            <person name="Hadziabdic D."/>
        </authorList>
    </citation>
    <scope>NUCLEOTIDE SEQUENCE</scope>
    <source>
        <strain evidence="3">1262</strain>
    </source>
</reference>
<dbReference type="SUPFAM" id="SSF47459">
    <property type="entry name" value="HLH, helix-loop-helix DNA-binding domain"/>
    <property type="match status" value="1"/>
</dbReference>
<dbReference type="GeneID" id="55972049"/>
<name>A0A9P4YYP7_9HYPO</name>
<dbReference type="SMART" id="SM00353">
    <property type="entry name" value="HLH"/>
    <property type="match status" value="1"/>
</dbReference>
<dbReference type="CDD" id="cd00083">
    <property type="entry name" value="bHLH_SF"/>
    <property type="match status" value="1"/>
</dbReference>
<dbReference type="PROSITE" id="PS50888">
    <property type="entry name" value="BHLH"/>
    <property type="match status" value="1"/>
</dbReference>
<dbReference type="InterPro" id="IPR036638">
    <property type="entry name" value="HLH_DNA-bd_sf"/>
</dbReference>
<dbReference type="GO" id="GO:0003677">
    <property type="term" value="F:DNA binding"/>
    <property type="evidence" value="ECO:0007669"/>
    <property type="project" value="UniProtKB-KW"/>
</dbReference>
<dbReference type="EMBL" id="JAANYQ010000005">
    <property type="protein sequence ID" value="KAF4124108.1"/>
    <property type="molecule type" value="Genomic_DNA"/>
</dbReference>
<evidence type="ECO:0000313" key="3">
    <source>
        <dbReference type="EMBL" id="KAF4124108.1"/>
    </source>
</evidence>
<dbReference type="Gene3D" id="4.10.280.10">
    <property type="entry name" value="Helix-loop-helix DNA-binding domain"/>
    <property type="match status" value="1"/>
</dbReference>
<protein>
    <submittedName>
        <fullName evidence="3">Helix-loop-helix DNA-binding domain</fullName>
    </submittedName>
</protein>
<keyword evidence="4" id="KW-1185">Reference proteome</keyword>
<evidence type="ECO:0000313" key="4">
    <source>
        <dbReference type="Proteomes" id="UP000749293"/>
    </source>
</evidence>
<organism evidence="3 4">
    <name type="scientific">Geosmithia morbida</name>
    <dbReference type="NCBI Taxonomy" id="1094350"/>
    <lineage>
        <taxon>Eukaryota</taxon>
        <taxon>Fungi</taxon>
        <taxon>Dikarya</taxon>
        <taxon>Ascomycota</taxon>
        <taxon>Pezizomycotina</taxon>
        <taxon>Sordariomycetes</taxon>
        <taxon>Hypocreomycetidae</taxon>
        <taxon>Hypocreales</taxon>
        <taxon>Bionectriaceae</taxon>
        <taxon>Geosmithia</taxon>
    </lineage>
</organism>
<dbReference type="InterPro" id="IPR011598">
    <property type="entry name" value="bHLH_dom"/>
</dbReference>
<dbReference type="Pfam" id="PF00010">
    <property type="entry name" value="HLH"/>
    <property type="match status" value="1"/>
</dbReference>
<dbReference type="OrthoDB" id="8964853at2759"/>
<feature type="region of interest" description="Disordered" evidence="1">
    <location>
        <begin position="1"/>
        <end position="55"/>
    </location>
</feature>
<proteinExistence type="predicted"/>
<keyword evidence="3" id="KW-0238">DNA-binding</keyword>
<dbReference type="RefSeq" id="XP_035322760.1">
    <property type="nucleotide sequence ID" value="XM_035467794.1"/>
</dbReference>
<feature type="compositionally biased region" description="Low complexity" evidence="1">
    <location>
        <begin position="308"/>
        <end position="317"/>
    </location>
</feature>
<comment type="caution">
    <text evidence="3">The sequence shown here is derived from an EMBL/GenBank/DDBJ whole genome shotgun (WGS) entry which is preliminary data.</text>
</comment>